<dbReference type="PROSITE" id="PS51257">
    <property type="entry name" value="PROKAR_LIPOPROTEIN"/>
    <property type="match status" value="1"/>
</dbReference>
<reference evidence="3 4" key="1">
    <citation type="submission" date="2019-03" db="EMBL/GenBank/DDBJ databases">
        <title>Genomic Encyclopedia of Type Strains, Phase IV (KMG-IV): sequencing the most valuable type-strain genomes for metagenomic binning, comparative biology and taxonomic classification.</title>
        <authorList>
            <person name="Goeker M."/>
        </authorList>
    </citation>
    <scope>NUCLEOTIDE SEQUENCE [LARGE SCALE GENOMIC DNA]</scope>
    <source>
        <strain evidence="3 4">DSM 21944</strain>
    </source>
</reference>
<feature type="signal peptide" evidence="2">
    <location>
        <begin position="1"/>
        <end position="18"/>
    </location>
</feature>
<keyword evidence="2" id="KW-0732">Signal</keyword>
<keyword evidence="4" id="KW-1185">Reference proteome</keyword>
<sequence length="362" mass="38973">MTASVSRCVLACALALSAGCASVPDRLAGPAVNVSGTFNDWRVRDAVAFRDMDGVLLSFSHLRFDRRAWVDDGQFDLDDLERVSGNEDDYAPRFEVRLDGEGRLLSSRSRYGDYAVAWRPPAARAALQLQAFAADRIAGSLRIDDPAGKAMIDFDLPLMARGPSSRPGASLPEDGGEPGRWLMARSAAVWGGDLDGLLRLMAPAERASATGTVRFDPSDYIEYVPGDIETSGSSFFMLKQRMSTPRIDRILGGSWDGDVAWIDFAGSDGAIAHEAVTGTAVLHRDRRGHWSMVRIDTREPSAQVHADRSNTIDRSAKKKESGGGTGREGIPGSVCFGRNVLVNGRPVEPGCSKSGRDLQGGD</sequence>
<organism evidence="3 4">
    <name type="scientific">Pseudofulvimonas gallinarii</name>
    <dbReference type="NCBI Taxonomy" id="634155"/>
    <lineage>
        <taxon>Bacteria</taxon>
        <taxon>Pseudomonadati</taxon>
        <taxon>Pseudomonadota</taxon>
        <taxon>Gammaproteobacteria</taxon>
        <taxon>Lysobacterales</taxon>
        <taxon>Rhodanobacteraceae</taxon>
        <taxon>Pseudofulvimonas</taxon>
    </lineage>
</organism>
<evidence type="ECO:0000313" key="4">
    <source>
        <dbReference type="Proteomes" id="UP000294599"/>
    </source>
</evidence>
<feature type="region of interest" description="Disordered" evidence="1">
    <location>
        <begin position="299"/>
        <end position="333"/>
    </location>
</feature>
<name>A0A4R3LPJ9_9GAMM</name>
<gene>
    <name evidence="3" type="ORF">EDC25_101319</name>
</gene>
<dbReference type="AlphaFoldDB" id="A0A4R3LPJ9"/>
<feature type="compositionally biased region" description="Basic and acidic residues" evidence="1">
    <location>
        <begin position="299"/>
        <end position="321"/>
    </location>
</feature>
<proteinExistence type="predicted"/>
<dbReference type="RefSeq" id="WP_377602836.1">
    <property type="nucleotide sequence ID" value="NZ_JBHMFH010000001.1"/>
</dbReference>
<dbReference type="Proteomes" id="UP000294599">
    <property type="component" value="Unassembled WGS sequence"/>
</dbReference>
<feature type="chain" id="PRO_5020756533" description="Lipocalin-like protein" evidence="2">
    <location>
        <begin position="19"/>
        <end position="362"/>
    </location>
</feature>
<evidence type="ECO:0000313" key="3">
    <source>
        <dbReference type="EMBL" id="TCT01449.1"/>
    </source>
</evidence>
<accession>A0A4R3LPJ9</accession>
<evidence type="ECO:0000256" key="1">
    <source>
        <dbReference type="SAM" id="MobiDB-lite"/>
    </source>
</evidence>
<dbReference type="EMBL" id="SMAF01000001">
    <property type="protein sequence ID" value="TCT01449.1"/>
    <property type="molecule type" value="Genomic_DNA"/>
</dbReference>
<evidence type="ECO:0008006" key="5">
    <source>
        <dbReference type="Google" id="ProtNLM"/>
    </source>
</evidence>
<comment type="caution">
    <text evidence="3">The sequence shown here is derived from an EMBL/GenBank/DDBJ whole genome shotgun (WGS) entry which is preliminary data.</text>
</comment>
<protein>
    <recommendedName>
        <fullName evidence="5">Lipocalin-like protein</fullName>
    </recommendedName>
</protein>
<evidence type="ECO:0000256" key="2">
    <source>
        <dbReference type="SAM" id="SignalP"/>
    </source>
</evidence>